<dbReference type="Proteomes" id="UP000246991">
    <property type="component" value="Unassembled WGS sequence"/>
</dbReference>
<reference evidence="3 4" key="1">
    <citation type="submission" date="2018-03" db="EMBL/GenBank/DDBJ databases">
        <title>Genomes of Pezizomycetes fungi and the evolution of truffles.</title>
        <authorList>
            <person name="Murat C."/>
            <person name="Payen T."/>
            <person name="Noel B."/>
            <person name="Kuo A."/>
            <person name="Martin F.M."/>
        </authorList>
    </citation>
    <scope>NUCLEOTIDE SEQUENCE [LARGE SCALE GENOMIC DNA]</scope>
    <source>
        <strain evidence="3">091103-1</strain>
    </source>
</reference>
<feature type="compositionally biased region" description="Basic residues" evidence="1">
    <location>
        <begin position="163"/>
        <end position="174"/>
    </location>
</feature>
<dbReference type="PROSITE" id="PS50174">
    <property type="entry name" value="G_PATCH"/>
    <property type="match status" value="1"/>
</dbReference>
<dbReference type="InterPro" id="IPR000467">
    <property type="entry name" value="G_patch_dom"/>
</dbReference>
<proteinExistence type="predicted"/>
<feature type="compositionally biased region" description="Basic and acidic residues" evidence="1">
    <location>
        <begin position="152"/>
        <end position="162"/>
    </location>
</feature>
<evidence type="ECO:0000256" key="1">
    <source>
        <dbReference type="SAM" id="MobiDB-lite"/>
    </source>
</evidence>
<name>A0A317SP31_9PEZI</name>
<dbReference type="EMBL" id="PYWC01000036">
    <property type="protein sequence ID" value="PWW76165.1"/>
    <property type="molecule type" value="Genomic_DNA"/>
</dbReference>
<keyword evidence="4" id="KW-1185">Reference proteome</keyword>
<protein>
    <recommendedName>
        <fullName evidence="2">G-patch domain-containing protein</fullName>
    </recommendedName>
</protein>
<organism evidence="3 4">
    <name type="scientific">Tuber magnatum</name>
    <name type="common">white Piedmont truffle</name>
    <dbReference type="NCBI Taxonomy" id="42249"/>
    <lineage>
        <taxon>Eukaryota</taxon>
        <taxon>Fungi</taxon>
        <taxon>Dikarya</taxon>
        <taxon>Ascomycota</taxon>
        <taxon>Pezizomycotina</taxon>
        <taxon>Pezizomycetes</taxon>
        <taxon>Pezizales</taxon>
        <taxon>Tuberaceae</taxon>
        <taxon>Tuber</taxon>
    </lineage>
</organism>
<feature type="compositionally biased region" description="Basic and acidic residues" evidence="1">
    <location>
        <begin position="196"/>
        <end position="205"/>
    </location>
</feature>
<sequence length="312" mass="34583">MGLAAPRNKTKISADPRNTHWASNTSNFGHRILTSHGWAPGSTLGDISSTYHASGHITEASNTGVKIVLKGDNLGIGCKGGIKDNECTGLDLFQDLLGRLNGKEEVEKRVHQRKVEFVSGRYGMRFVRGETYFSSDVDKLIGDIRKMEEENAEAAKEKGKDERRRKKNKRKTAKAAKATQEGKADESSASPPAEEPGSKENEEKKMKKPKKSEPHAPTPISSSSESETKSKKRKRADNFKKEKKCKRDKKYRGDKKTRSKEFSDIETPTLASGTITPTALTGRHAIRHRHIAAKRSAVMDTKALNEILMIKA</sequence>
<dbReference type="AlphaFoldDB" id="A0A317SP31"/>
<feature type="domain" description="G-patch" evidence="2">
    <location>
        <begin position="25"/>
        <end position="81"/>
    </location>
</feature>
<comment type="caution">
    <text evidence="3">The sequence shown here is derived from an EMBL/GenBank/DDBJ whole genome shotgun (WGS) entry which is preliminary data.</text>
</comment>
<dbReference type="OrthoDB" id="29523at2759"/>
<accession>A0A317SP31</accession>
<dbReference type="GO" id="GO:0003676">
    <property type="term" value="F:nucleic acid binding"/>
    <property type="evidence" value="ECO:0007669"/>
    <property type="project" value="InterPro"/>
</dbReference>
<feature type="compositionally biased region" description="Basic residues" evidence="1">
    <location>
        <begin position="230"/>
        <end position="253"/>
    </location>
</feature>
<dbReference type="STRING" id="42249.A0A317SP31"/>
<evidence type="ECO:0000313" key="3">
    <source>
        <dbReference type="EMBL" id="PWW76165.1"/>
    </source>
</evidence>
<evidence type="ECO:0000313" key="4">
    <source>
        <dbReference type="Proteomes" id="UP000246991"/>
    </source>
</evidence>
<feature type="region of interest" description="Disordered" evidence="1">
    <location>
        <begin position="1"/>
        <end position="23"/>
    </location>
</feature>
<feature type="compositionally biased region" description="Basic and acidic residues" evidence="1">
    <location>
        <begin position="254"/>
        <end position="263"/>
    </location>
</feature>
<dbReference type="Pfam" id="PF01585">
    <property type="entry name" value="G-patch"/>
    <property type="match status" value="1"/>
</dbReference>
<gene>
    <name evidence="3" type="ORF">C7212DRAFT_351678</name>
</gene>
<feature type="region of interest" description="Disordered" evidence="1">
    <location>
        <begin position="152"/>
        <end position="265"/>
    </location>
</feature>
<evidence type="ECO:0000259" key="2">
    <source>
        <dbReference type="PROSITE" id="PS50174"/>
    </source>
</evidence>